<evidence type="ECO:0000313" key="1">
    <source>
        <dbReference type="EMBL" id="PLW86744.1"/>
    </source>
</evidence>
<proteinExistence type="predicted"/>
<dbReference type="AlphaFoldDB" id="A0AAP8SNQ7"/>
<dbReference type="EMBL" id="PKUR01000002">
    <property type="protein sequence ID" value="PLW86744.1"/>
    <property type="molecule type" value="Genomic_DNA"/>
</dbReference>
<organism evidence="1 2">
    <name type="scientific">Halioglobus japonicus</name>
    <dbReference type="NCBI Taxonomy" id="930805"/>
    <lineage>
        <taxon>Bacteria</taxon>
        <taxon>Pseudomonadati</taxon>
        <taxon>Pseudomonadota</taxon>
        <taxon>Gammaproteobacteria</taxon>
        <taxon>Cellvibrionales</taxon>
        <taxon>Halieaceae</taxon>
        <taxon>Halioglobus</taxon>
    </lineage>
</organism>
<name>A0AAP8SNQ7_9GAMM</name>
<evidence type="ECO:0000313" key="2">
    <source>
        <dbReference type="Proteomes" id="UP000235162"/>
    </source>
</evidence>
<dbReference type="Proteomes" id="UP000235162">
    <property type="component" value="Unassembled WGS sequence"/>
</dbReference>
<keyword evidence="2" id="KW-1185">Reference proteome</keyword>
<accession>A0AAP8SNQ7</accession>
<sequence>MASADTQFVDPANTCGGNANCHVDIQSAVIAVSLPADIRIYPGTYNELIDLDLMNGGTPGAISFQALDGAGNPAVGTVTKGWDRSSHCGQSYYRRLLRGRPDSAGAG</sequence>
<comment type="caution">
    <text evidence="1">The sequence shown here is derived from an EMBL/GenBank/DDBJ whole genome shotgun (WGS) entry which is preliminary data.</text>
</comment>
<protein>
    <submittedName>
        <fullName evidence="1">Uncharacterized protein</fullName>
    </submittedName>
</protein>
<dbReference type="KEGG" id="hja:BST95_11160"/>
<reference evidence="1 2" key="1">
    <citation type="submission" date="2018-01" db="EMBL/GenBank/DDBJ databases">
        <title>The draft genome sequence of Halioglobus japonicus S1-36.</title>
        <authorList>
            <person name="Du Z.-J."/>
            <person name="Shi M.-J."/>
        </authorList>
    </citation>
    <scope>NUCLEOTIDE SEQUENCE [LARGE SCALE GENOMIC DNA]</scope>
    <source>
        <strain evidence="1 2">S1-36</strain>
    </source>
</reference>
<gene>
    <name evidence="1" type="ORF">C0029_10170</name>
</gene>